<dbReference type="PRINTS" id="PR00081">
    <property type="entry name" value="GDHRDH"/>
</dbReference>
<evidence type="ECO:0000256" key="1">
    <source>
        <dbReference type="ARBA" id="ARBA00006484"/>
    </source>
</evidence>
<dbReference type="InterPro" id="IPR036291">
    <property type="entry name" value="NAD(P)-bd_dom_sf"/>
</dbReference>
<reference evidence="3 4" key="1">
    <citation type="submission" date="2018-11" db="EMBL/GenBank/DDBJ databases">
        <authorList>
            <person name="Li F."/>
        </authorList>
    </citation>
    <scope>NUCLEOTIDE SEQUENCE [LARGE SCALE GENOMIC DNA]</scope>
    <source>
        <strain evidence="3 4">Gsoil 097</strain>
    </source>
</reference>
<dbReference type="EMBL" id="RJSE01000007">
    <property type="protein sequence ID" value="RNL62149.1"/>
    <property type="molecule type" value="Genomic_DNA"/>
</dbReference>
<keyword evidence="4" id="KW-1185">Reference proteome</keyword>
<organism evidence="3 4">
    <name type="scientific">Nocardioides marmoriginsengisoli</name>
    <dbReference type="NCBI Taxonomy" id="661483"/>
    <lineage>
        <taxon>Bacteria</taxon>
        <taxon>Bacillati</taxon>
        <taxon>Actinomycetota</taxon>
        <taxon>Actinomycetes</taxon>
        <taxon>Propionibacteriales</taxon>
        <taxon>Nocardioidaceae</taxon>
        <taxon>Nocardioides</taxon>
    </lineage>
</organism>
<dbReference type="RefSeq" id="WP_123227445.1">
    <property type="nucleotide sequence ID" value="NZ_RJSE01000007.1"/>
</dbReference>
<evidence type="ECO:0000313" key="3">
    <source>
        <dbReference type="EMBL" id="RNL62149.1"/>
    </source>
</evidence>
<dbReference type="InterPro" id="IPR002347">
    <property type="entry name" value="SDR_fam"/>
</dbReference>
<evidence type="ECO:0000313" key="4">
    <source>
        <dbReference type="Proteomes" id="UP000267128"/>
    </source>
</evidence>
<dbReference type="SUPFAM" id="SSF51735">
    <property type="entry name" value="NAD(P)-binding Rossmann-fold domains"/>
    <property type="match status" value="1"/>
</dbReference>
<dbReference type="PANTHER" id="PTHR24321">
    <property type="entry name" value="DEHYDROGENASES, SHORT CHAIN"/>
    <property type="match status" value="1"/>
</dbReference>
<dbReference type="Pfam" id="PF13561">
    <property type="entry name" value="adh_short_C2"/>
    <property type="match status" value="1"/>
</dbReference>
<comment type="similarity">
    <text evidence="1">Belongs to the short-chain dehydrogenases/reductases (SDR) family.</text>
</comment>
<comment type="caution">
    <text evidence="3">The sequence shown here is derived from an EMBL/GenBank/DDBJ whole genome shotgun (WGS) entry which is preliminary data.</text>
</comment>
<gene>
    <name evidence="3" type="ORF">EFK50_10115</name>
</gene>
<dbReference type="GO" id="GO:0016491">
    <property type="term" value="F:oxidoreductase activity"/>
    <property type="evidence" value="ECO:0007669"/>
    <property type="project" value="UniProtKB-KW"/>
</dbReference>
<dbReference type="AlphaFoldDB" id="A0A3N0CFS9"/>
<dbReference type="CDD" id="cd05233">
    <property type="entry name" value="SDR_c"/>
    <property type="match status" value="1"/>
</dbReference>
<dbReference type="OrthoDB" id="7064009at2"/>
<dbReference type="PANTHER" id="PTHR24321:SF8">
    <property type="entry name" value="ESTRADIOL 17-BETA-DEHYDROGENASE 8-RELATED"/>
    <property type="match status" value="1"/>
</dbReference>
<sequence>MTGLAWVAGAEGGIGAAVRARLEAESYRVHGSDRPDEDVALPGVAARVAADLSARGDLEVAVHAVGMSARRYGDGPLSTCTLEAWEEAVRVNLTSAFQFLQACLVSASDGARLVLIGSALAHGYDPDFDTVAYRISKGSLEALVGTAAREGAARGIRVNLVSPGLVETPMAHRALRDPRIADRLGELMPLHGQAASAETVAEAVAWLAGDASAFTTGAVVPVDGGWRVR</sequence>
<keyword evidence="2" id="KW-0560">Oxidoreductase</keyword>
<dbReference type="Gene3D" id="3.40.50.720">
    <property type="entry name" value="NAD(P)-binding Rossmann-like Domain"/>
    <property type="match status" value="1"/>
</dbReference>
<dbReference type="Proteomes" id="UP000267128">
    <property type="component" value="Unassembled WGS sequence"/>
</dbReference>
<proteinExistence type="inferred from homology"/>
<name>A0A3N0CFS9_9ACTN</name>
<accession>A0A3N0CFS9</accession>
<protein>
    <submittedName>
        <fullName evidence="3">SDR family oxidoreductase</fullName>
    </submittedName>
</protein>
<evidence type="ECO:0000256" key="2">
    <source>
        <dbReference type="ARBA" id="ARBA00023002"/>
    </source>
</evidence>